<reference evidence="8" key="1">
    <citation type="submission" date="2017-07" db="EMBL/GenBank/DDBJ databases">
        <title>Taro Niue Genome Assembly and Annotation.</title>
        <authorList>
            <person name="Atibalentja N."/>
            <person name="Keating K."/>
            <person name="Fields C.J."/>
        </authorList>
    </citation>
    <scope>NUCLEOTIDE SEQUENCE</scope>
    <source>
        <strain evidence="8">Niue_2</strain>
        <tissue evidence="8">Leaf</tissue>
    </source>
</reference>
<dbReference type="Pfam" id="PF04570">
    <property type="entry name" value="zf-FLZ"/>
    <property type="match status" value="1"/>
</dbReference>
<proteinExistence type="inferred from homology"/>
<feature type="compositionally biased region" description="Basic residues" evidence="6">
    <location>
        <begin position="1"/>
        <end position="11"/>
    </location>
</feature>
<dbReference type="Proteomes" id="UP000652761">
    <property type="component" value="Unassembled WGS sequence"/>
</dbReference>
<name>A0A843XT90_COLES</name>
<dbReference type="OrthoDB" id="1925036at2759"/>
<keyword evidence="4" id="KW-0479">Metal-binding</keyword>
<feature type="domain" description="FLZ-type" evidence="7">
    <location>
        <begin position="118"/>
        <end position="162"/>
    </location>
</feature>
<dbReference type="PANTHER" id="PTHR33059:SF4">
    <property type="entry name" value="FCS-LIKE ZINC FINGER 5"/>
    <property type="match status" value="1"/>
</dbReference>
<evidence type="ECO:0000256" key="2">
    <source>
        <dbReference type="ARBA" id="ARBA00009374"/>
    </source>
</evidence>
<dbReference type="PROSITE" id="PS51795">
    <property type="entry name" value="ZF_FLZ"/>
    <property type="match status" value="1"/>
</dbReference>
<dbReference type="GO" id="GO:0046872">
    <property type="term" value="F:metal ion binding"/>
    <property type="evidence" value="ECO:0007669"/>
    <property type="project" value="UniProtKB-KW"/>
</dbReference>
<evidence type="ECO:0000313" key="9">
    <source>
        <dbReference type="Proteomes" id="UP000652761"/>
    </source>
</evidence>
<protein>
    <recommendedName>
        <fullName evidence="7">FLZ-type domain-containing protein</fullName>
    </recommendedName>
</protein>
<dbReference type="GO" id="GO:0005737">
    <property type="term" value="C:cytoplasm"/>
    <property type="evidence" value="ECO:0007669"/>
    <property type="project" value="UniProtKB-SubCell"/>
</dbReference>
<gene>
    <name evidence="8" type="ORF">Taro_055373</name>
</gene>
<evidence type="ECO:0000256" key="1">
    <source>
        <dbReference type="ARBA" id="ARBA00004496"/>
    </source>
</evidence>
<accession>A0A843XT90</accession>
<evidence type="ECO:0000313" key="8">
    <source>
        <dbReference type="EMBL" id="MQM22322.1"/>
    </source>
</evidence>
<dbReference type="PANTHER" id="PTHR33059">
    <property type="entry name" value="FCS-LIKE ZINC FINGER 5"/>
    <property type="match status" value="1"/>
</dbReference>
<dbReference type="EMBL" id="NMUH01012670">
    <property type="protein sequence ID" value="MQM22322.1"/>
    <property type="molecule type" value="Genomic_DNA"/>
</dbReference>
<comment type="subcellular location">
    <subcellularLocation>
        <location evidence="1">Cytoplasm</location>
    </subcellularLocation>
</comment>
<evidence type="ECO:0000256" key="4">
    <source>
        <dbReference type="ARBA" id="ARBA00022723"/>
    </source>
</evidence>
<evidence type="ECO:0000256" key="3">
    <source>
        <dbReference type="ARBA" id="ARBA00022490"/>
    </source>
</evidence>
<comment type="similarity">
    <text evidence="2">Belongs to the FLZ family.</text>
</comment>
<organism evidence="8 9">
    <name type="scientific">Colocasia esculenta</name>
    <name type="common">Wild taro</name>
    <name type="synonym">Arum esculentum</name>
    <dbReference type="NCBI Taxonomy" id="4460"/>
    <lineage>
        <taxon>Eukaryota</taxon>
        <taxon>Viridiplantae</taxon>
        <taxon>Streptophyta</taxon>
        <taxon>Embryophyta</taxon>
        <taxon>Tracheophyta</taxon>
        <taxon>Spermatophyta</taxon>
        <taxon>Magnoliopsida</taxon>
        <taxon>Liliopsida</taxon>
        <taxon>Araceae</taxon>
        <taxon>Aroideae</taxon>
        <taxon>Colocasieae</taxon>
        <taxon>Colocasia</taxon>
    </lineage>
</organism>
<comment type="caution">
    <text evidence="8">The sequence shown here is derived from an EMBL/GenBank/DDBJ whole genome shotgun (WGS) entry which is preliminary data.</text>
</comment>
<keyword evidence="9" id="KW-1185">Reference proteome</keyword>
<dbReference type="AlphaFoldDB" id="A0A843XT90"/>
<evidence type="ECO:0000256" key="6">
    <source>
        <dbReference type="SAM" id="MobiDB-lite"/>
    </source>
</evidence>
<dbReference type="InterPro" id="IPR007650">
    <property type="entry name" value="Zf-FLZ_dom"/>
</dbReference>
<keyword evidence="3" id="KW-0963">Cytoplasm</keyword>
<feature type="region of interest" description="Disordered" evidence="6">
    <location>
        <begin position="1"/>
        <end position="72"/>
    </location>
</feature>
<evidence type="ECO:0000259" key="7">
    <source>
        <dbReference type="PROSITE" id="PS51795"/>
    </source>
</evidence>
<feature type="compositionally biased region" description="Low complexity" evidence="6">
    <location>
        <begin position="29"/>
        <end position="39"/>
    </location>
</feature>
<evidence type="ECO:0000256" key="5">
    <source>
        <dbReference type="PROSITE-ProRule" id="PRU01131"/>
    </source>
</evidence>
<sequence length="190" mass="21304">MLLGKRPRPAMRRTTSMTEISFDLGGVEAPQAAAGNPQQQRHHQRAAPGVDARRQQQQQPPQRPYPADHHRGQQQHYLYQYHHIQGASDGLDTRYLSSMVSPRNSRRNSGDFAVEPANFLRACGLCKRRLGPGKDTFMYRGEVAFCSLECRQQQMNLDERKEKCSLMSMKKEPPQVAAAAEADGETVAAA</sequence>
<feature type="zinc finger region" description="FLZ-type" evidence="5">
    <location>
        <begin position="118"/>
        <end position="162"/>
    </location>
</feature>